<dbReference type="RefSeq" id="WP_115591296.1">
    <property type="nucleotide sequence ID" value="NZ_QRHA01000001.1"/>
</dbReference>
<sequence>MIRIKITVFALTALSFSVWSSPIQRWVPNAQLVGESRYTYLFWNVYDIALFAPNGDWQSTQPFALTLTYLRDFTGEQIAQRSLREMQKQGLNDNIKGQQWLAAMQEIFPDVEKYQTLTGVLDEQGNSHFYFNSELVGSVDDPEFGKRFFNIWLGENTSEPKLRQELVRGGN</sequence>
<proteinExistence type="predicted"/>
<keyword evidence="3" id="KW-1185">Reference proteome</keyword>
<reference evidence="3" key="1">
    <citation type="submission" date="2018-08" db="EMBL/GenBank/DDBJ databases">
        <authorList>
            <person name="Zhang J."/>
            <person name="Du Z.-J."/>
        </authorList>
    </citation>
    <scope>NUCLEOTIDE SEQUENCE [LARGE SCALE GENOMIC DNA]</scope>
    <source>
        <strain evidence="3">KCTC 52655</strain>
    </source>
</reference>
<gene>
    <name evidence="2" type="ORF">DXV75_00620</name>
</gene>
<name>A0A3D8MDT6_9ALTE</name>
<accession>A0A3D8MDT6</accession>
<organism evidence="2 3">
    <name type="scientific">Alteromonas aestuariivivens</name>
    <dbReference type="NCBI Taxonomy" id="1938339"/>
    <lineage>
        <taxon>Bacteria</taxon>
        <taxon>Pseudomonadati</taxon>
        <taxon>Pseudomonadota</taxon>
        <taxon>Gammaproteobacteria</taxon>
        <taxon>Alteromonadales</taxon>
        <taxon>Alteromonadaceae</taxon>
        <taxon>Alteromonas/Salinimonas group</taxon>
        <taxon>Alteromonas</taxon>
    </lineage>
</organism>
<evidence type="ECO:0000313" key="2">
    <source>
        <dbReference type="EMBL" id="RDV29005.1"/>
    </source>
</evidence>
<dbReference type="OrthoDB" id="8527419at2"/>
<dbReference type="Proteomes" id="UP000256561">
    <property type="component" value="Unassembled WGS sequence"/>
</dbReference>
<dbReference type="InterPro" id="IPR016087">
    <property type="entry name" value="Chalcone_isomerase"/>
</dbReference>
<comment type="caution">
    <text evidence="2">The sequence shown here is derived from an EMBL/GenBank/DDBJ whole genome shotgun (WGS) entry which is preliminary data.</text>
</comment>
<dbReference type="EMBL" id="QRHA01000001">
    <property type="protein sequence ID" value="RDV29005.1"/>
    <property type="molecule type" value="Genomic_DNA"/>
</dbReference>
<dbReference type="Pfam" id="PF16036">
    <property type="entry name" value="Chalcone_3"/>
    <property type="match status" value="1"/>
</dbReference>
<dbReference type="AlphaFoldDB" id="A0A3D8MDT6"/>
<protein>
    <recommendedName>
        <fullName evidence="1">Chalcone isomerase domain-containing protein</fullName>
    </recommendedName>
</protein>
<feature type="domain" description="Chalcone isomerase" evidence="1">
    <location>
        <begin position="40"/>
        <end position="166"/>
    </location>
</feature>
<evidence type="ECO:0000259" key="1">
    <source>
        <dbReference type="Pfam" id="PF16036"/>
    </source>
</evidence>
<evidence type="ECO:0000313" key="3">
    <source>
        <dbReference type="Proteomes" id="UP000256561"/>
    </source>
</evidence>